<comment type="similarity">
    <text evidence="7">Belongs to the DOCK family.</text>
</comment>
<dbReference type="Gene3D" id="1.20.58.740">
    <property type="match status" value="1"/>
</dbReference>
<dbReference type="Pfam" id="PF16172">
    <property type="entry name" value="DOCK_N"/>
    <property type="match status" value="1"/>
</dbReference>
<evidence type="ECO:0008006" key="13">
    <source>
        <dbReference type="Google" id="ProtNLM"/>
    </source>
</evidence>
<dbReference type="SUPFAM" id="SSF50044">
    <property type="entry name" value="SH3-domain"/>
    <property type="match status" value="1"/>
</dbReference>
<dbReference type="InterPro" id="IPR036028">
    <property type="entry name" value="SH3-like_dom_sf"/>
</dbReference>
<gene>
    <name evidence="12" type="ORF">TGEB3V08_LOCUS7334</name>
</gene>
<dbReference type="PROSITE" id="PS51651">
    <property type="entry name" value="DOCKER"/>
    <property type="match status" value="1"/>
</dbReference>
<dbReference type="GO" id="GO:0005085">
    <property type="term" value="F:guanyl-nucleotide exchange factor activity"/>
    <property type="evidence" value="ECO:0007669"/>
    <property type="project" value="UniProtKB-KW"/>
</dbReference>
<evidence type="ECO:0000256" key="5">
    <source>
        <dbReference type="ARBA" id="ARBA00022658"/>
    </source>
</evidence>
<dbReference type="Gene3D" id="2.30.30.40">
    <property type="entry name" value="SH3 Domains"/>
    <property type="match status" value="1"/>
</dbReference>
<keyword evidence="4" id="KW-0597">Phosphoprotein</keyword>
<dbReference type="InterPro" id="IPR027357">
    <property type="entry name" value="DOCKER_dom"/>
</dbReference>
<evidence type="ECO:0000256" key="2">
    <source>
        <dbReference type="ARBA" id="ARBA00022443"/>
    </source>
</evidence>
<dbReference type="Gene3D" id="1.20.1270.350">
    <property type="entry name" value="Dedicator of cytokinesis N-terminal subdomain"/>
    <property type="match status" value="1"/>
</dbReference>
<dbReference type="Pfam" id="PF06920">
    <property type="entry name" value="DHR-2_Lobe_A"/>
    <property type="match status" value="1"/>
</dbReference>
<dbReference type="CDD" id="cd11872">
    <property type="entry name" value="SH3_DOCK_AB"/>
    <property type="match status" value="1"/>
</dbReference>
<comment type="subcellular location">
    <subcellularLocation>
        <location evidence="1">Cytoplasm</location>
    </subcellularLocation>
</comment>
<dbReference type="GO" id="GO:0007520">
    <property type="term" value="P:myoblast fusion"/>
    <property type="evidence" value="ECO:0007669"/>
    <property type="project" value="TreeGrafter"/>
</dbReference>
<dbReference type="GO" id="GO:0016477">
    <property type="term" value="P:cell migration"/>
    <property type="evidence" value="ECO:0007669"/>
    <property type="project" value="TreeGrafter"/>
</dbReference>
<keyword evidence="5" id="KW-0344">Guanine-nucleotide releasing factor</keyword>
<evidence type="ECO:0000259" key="10">
    <source>
        <dbReference type="PROSITE" id="PS51650"/>
    </source>
</evidence>
<dbReference type="GO" id="GO:0005737">
    <property type="term" value="C:cytoplasm"/>
    <property type="evidence" value="ECO:0007669"/>
    <property type="project" value="UniProtKB-SubCell"/>
</dbReference>
<feature type="domain" description="DOCKER" evidence="11">
    <location>
        <begin position="1392"/>
        <end position="1899"/>
    </location>
</feature>
<organism evidence="12">
    <name type="scientific">Timema genevievae</name>
    <name type="common">Walking stick</name>
    <dbReference type="NCBI Taxonomy" id="629358"/>
    <lineage>
        <taxon>Eukaryota</taxon>
        <taxon>Metazoa</taxon>
        <taxon>Ecdysozoa</taxon>
        <taxon>Arthropoda</taxon>
        <taxon>Hexapoda</taxon>
        <taxon>Insecta</taxon>
        <taxon>Pterygota</taxon>
        <taxon>Neoptera</taxon>
        <taxon>Polyneoptera</taxon>
        <taxon>Phasmatodea</taxon>
        <taxon>Timematodea</taxon>
        <taxon>Timematoidea</taxon>
        <taxon>Timematidae</taxon>
        <taxon>Timema</taxon>
    </lineage>
</organism>
<evidence type="ECO:0000256" key="6">
    <source>
        <dbReference type="PROSITE-ProRule" id="PRU00192"/>
    </source>
</evidence>
<sequence>MAGAHFSLLPAIHNFSEGGPHRLKLTVGEAVQILEENGDWLFGHLARNRSMRGIFPRSYIHIKEAVVDKTGPVEVVAIKQPCVVQEITSVLWEWGRIWKHLYVTHSEHFETIQHRIYELIRYRSKILSGTLPVDELKEIKRLVTSKIDMGNKLLDLDMVVRDDQGNIMNPDVTSSIQLYYQHRLATERIKREMSGSTKKTPKVVTQYSHIFFVSVRNFVCKMSEDAELLMTLYDAKEGRAFTENYVVRWSKEGLARDIDQLHNLRVLFTDLGSRDLIREKVYLVCYVVRVGAMEVRDTDHRRSSHVPRKSQGEGMRRPFGVAAMDVTLYLSGRLDSDEEKHHFIPFLQVYLLSRCGSCLMLYRRCAEKDNLEGTLRRILTLKDLTQKEHKGQGLWTSLKLLHGDIKQVREENPHLVLGNVAIARKMGFPEVILPGDVRNDLYLTLVGGEFSKGSKLADKNVEVTVVVCNEKGQSIPVVYNVCPKGVMSLGGGVEPLNEYRSVIYYHEEKPRWHEIFKVAVPIDEFKGSHLRFSFKHRCSTESKDKLEKPFALSYVKLMQGNGTTLHDTEHDLLVYKVDHKFEETDLGYLKLPCTRGELIEGQKPQQGGLTLTNKDSFTIHTNVCSTKLTQNVDLLGLLNWVSHPDGLKDSLTALMKVDGEEVVKFLQDVLDALFNILMQNFDSDLYDNMVFECLLYIIGLVSDRKYQHFQPVLDLYITESFSATLAYSKLIVVLKYHVDNANSTDVQDKDILLKTMKSLQYCMCFVVRSRLLFSELNEGKGEEQFEVQLKQLIQSITGMMCYDTDSTLLVQGACLKYLPSTIPDILTVFNCTQLSTLLAELINTVPHNRLTKQKMMTVNDIVHSQLFLCVDCREVLLPVITTHVKKLLESRDEGRGGAEYRNLSKSVAKVAKVLGEQRHKLHEHRGHSEEVELCVKIISDIMELLFRTDIGPTLHDITEMMLTVLRTVIQTTIAMDRESPLVGNLVAVMLAIFRQMTAHHFEKYISHFSTTMDLLDFLMEILLVFKDLVSRPVFSRDWCQMIMLQNSVILKSLRFFSHTIRDYFFQPFEIQAWNNFFHCAIAFLTQPSLQLETFSQNKRNRIVARYKDMRRETSFEIRAMWFNLGREVICRPIHPVTNSQSIVPGQYKILFVHPIHPVTNSQSIVPGQYKIVFVPGLVGSFLEMTLIPETELRRATIPIFFDMMQCEFYSSRLSGEGFGDTKRDTTHIKAHFAEVRNTPQRGHRYGTLHNEGTGTEHSTTREQVRNTPQRGSRYGTLHNEGAGMEHSTTREQVRGTPQRGSRYGALHNEGAGMGHFTTREHVRSTSQQENMYGALHNKRTCTEHSTMGEQGIKFVKTVTRLMERLLEYRCIITDENKENRMSCTVNLLVRRQHYVFCLLNAFDPTLVFVNLHLECDNYTEAAYTLKLHSKLLNWSDTALPPLLKSNKFPHCQTHRELKEALYYHIMDYFDKGKMWECALTVCKELVTQYEEEIFDYIQLSSLLKRMSQFYDSIMKQIRPEPEYFRVAFYGRGFPAFLQNKVFVYRGKEYERLSDFCSRTLNQLPNAELMSKLTPPGEDVTESQHQCILAHFRDPVPTFVRDQSRQDLLRCSDVQINKVDPLMDERKQRLSGKPVSDQILRYHRIEGRARPHTYIAAHDNGVTLCLVVHETLFTPHRVNDVQKFRFSRPFHRRDPGVTGDADNEFASLWLERTVLVTSYPLPGILRWFPVTSADTYQVSVFTWTLLELRLSTNFRVIAHIDLSLPDDPQVSPLRNAIETMEGSNRTLRDLIVAHRSDPSLQLNPLSMKINGIVDAAVMGGITNYEKAFFQPEYAETHSDEAASINKLKDLIASQIPLLEVAIQLHRQRAPVSLGPFQQRLEECFSDMQTHVEHNYGKKVCSAHVAGVSPELSGTLV</sequence>
<dbReference type="InterPro" id="IPR043161">
    <property type="entry name" value="DOCK_C_lobe_A"/>
</dbReference>
<dbReference type="CDD" id="cd11697">
    <property type="entry name" value="DHR2_DOCK_A"/>
    <property type="match status" value="1"/>
</dbReference>
<dbReference type="PANTHER" id="PTHR45653:SF10">
    <property type="entry name" value="MYOBLAST CITY, ISOFORM B"/>
    <property type="match status" value="1"/>
</dbReference>
<dbReference type="InterPro" id="IPR056372">
    <property type="entry name" value="TPR_DOCK"/>
</dbReference>
<evidence type="ECO:0000259" key="11">
    <source>
        <dbReference type="PROSITE" id="PS51651"/>
    </source>
</evidence>
<proteinExistence type="inferred from homology"/>
<accession>A0A7R9PNA9</accession>
<evidence type="ECO:0000256" key="8">
    <source>
        <dbReference type="SAM" id="MobiDB-lite"/>
    </source>
</evidence>
<feature type="domain" description="C2 DOCK-type" evidence="10">
    <location>
        <begin position="438"/>
        <end position="624"/>
    </location>
</feature>
<evidence type="ECO:0000256" key="4">
    <source>
        <dbReference type="ARBA" id="ARBA00022553"/>
    </source>
</evidence>
<dbReference type="FunFam" id="1.20.58.740:FF:000004">
    <property type="entry name" value="Dedicator of cytokinesis protein 1"/>
    <property type="match status" value="1"/>
</dbReference>
<dbReference type="Pfam" id="PF20421">
    <property type="entry name" value="DHR-2_Lobe_C"/>
    <property type="match status" value="1"/>
</dbReference>
<dbReference type="InterPro" id="IPR042455">
    <property type="entry name" value="DOCK_N_sub1"/>
</dbReference>
<dbReference type="InterPro" id="IPR046773">
    <property type="entry name" value="DOCKER_Lobe_C"/>
</dbReference>
<dbReference type="GO" id="GO:0007264">
    <property type="term" value="P:small GTPase-mediated signal transduction"/>
    <property type="evidence" value="ECO:0007669"/>
    <property type="project" value="InterPro"/>
</dbReference>
<keyword evidence="2 6" id="KW-0728">SH3 domain</keyword>
<dbReference type="EMBL" id="OE842301">
    <property type="protein sequence ID" value="CAD7599395.1"/>
    <property type="molecule type" value="Genomic_DNA"/>
</dbReference>
<evidence type="ECO:0000256" key="7">
    <source>
        <dbReference type="PROSITE-ProRule" id="PRU00983"/>
    </source>
</evidence>
<dbReference type="PANTHER" id="PTHR45653">
    <property type="entry name" value="DEDICATOR OF CYTOKINESIS"/>
    <property type="match status" value="1"/>
</dbReference>
<feature type="domain" description="SH3" evidence="9">
    <location>
        <begin position="4"/>
        <end position="65"/>
    </location>
</feature>
<dbReference type="GO" id="GO:0031267">
    <property type="term" value="F:small GTPase binding"/>
    <property type="evidence" value="ECO:0007669"/>
    <property type="project" value="TreeGrafter"/>
</dbReference>
<evidence type="ECO:0000256" key="1">
    <source>
        <dbReference type="ARBA" id="ARBA00004496"/>
    </source>
</evidence>
<protein>
    <recommendedName>
        <fullName evidence="13">Dedicator of cytokinesis protein 1</fullName>
    </recommendedName>
</protein>
<evidence type="ECO:0000259" key="9">
    <source>
        <dbReference type="PROSITE" id="PS50002"/>
    </source>
</evidence>
<evidence type="ECO:0000313" key="12">
    <source>
        <dbReference type="EMBL" id="CAD7599395.1"/>
    </source>
</evidence>
<keyword evidence="3" id="KW-0963">Cytoplasm</keyword>
<dbReference type="Gene3D" id="1.25.40.410">
    <property type="match status" value="1"/>
</dbReference>
<dbReference type="InterPro" id="IPR027007">
    <property type="entry name" value="C2_DOCK-type_domain"/>
</dbReference>
<dbReference type="InterPro" id="IPR001452">
    <property type="entry name" value="SH3_domain"/>
</dbReference>
<dbReference type="Pfam" id="PF23554">
    <property type="entry name" value="TPR_DOCK"/>
    <property type="match status" value="3"/>
</dbReference>
<dbReference type="SMART" id="SM00326">
    <property type="entry name" value="SH3"/>
    <property type="match status" value="1"/>
</dbReference>
<dbReference type="InterPro" id="IPR043162">
    <property type="entry name" value="DOCK_C_lobe_C"/>
</dbReference>
<dbReference type="PROSITE" id="PS50002">
    <property type="entry name" value="SH3"/>
    <property type="match status" value="1"/>
</dbReference>
<dbReference type="InterPro" id="IPR026791">
    <property type="entry name" value="DOCK"/>
</dbReference>
<dbReference type="PROSITE" id="PS51650">
    <property type="entry name" value="C2_DOCK"/>
    <property type="match status" value="1"/>
</dbReference>
<dbReference type="InterPro" id="IPR035892">
    <property type="entry name" value="C2_domain_sf"/>
</dbReference>
<dbReference type="InterPro" id="IPR046769">
    <property type="entry name" value="DOCKER_Lobe_A"/>
</dbReference>
<dbReference type="GO" id="GO:0005886">
    <property type="term" value="C:plasma membrane"/>
    <property type="evidence" value="ECO:0007669"/>
    <property type="project" value="TreeGrafter"/>
</dbReference>
<dbReference type="Gene3D" id="2.60.40.150">
    <property type="entry name" value="C2 domain"/>
    <property type="match status" value="1"/>
</dbReference>
<feature type="region of interest" description="Disordered" evidence="8">
    <location>
        <begin position="1241"/>
        <end position="1299"/>
    </location>
</feature>
<dbReference type="InterPro" id="IPR032376">
    <property type="entry name" value="DOCK_N"/>
</dbReference>
<name>A0A7R9PNA9_TIMGE</name>
<evidence type="ECO:0000256" key="3">
    <source>
        <dbReference type="ARBA" id="ARBA00022490"/>
    </source>
</evidence>
<dbReference type="Pfam" id="PF14429">
    <property type="entry name" value="DOCK-C2"/>
    <property type="match status" value="1"/>
</dbReference>
<reference evidence="12" key="1">
    <citation type="submission" date="2020-11" db="EMBL/GenBank/DDBJ databases">
        <authorList>
            <person name="Tran Van P."/>
        </authorList>
    </citation>
    <scope>NUCLEOTIDE SEQUENCE</scope>
</reference>